<comment type="caution">
    <text evidence="1">The sequence shown here is derived from an EMBL/GenBank/DDBJ whole genome shotgun (WGS) entry which is preliminary data.</text>
</comment>
<gene>
    <name evidence="1" type="ORF">NG54_06040</name>
</gene>
<reference evidence="1 2" key="1">
    <citation type="submission" date="2014-10" db="EMBL/GenBank/DDBJ databases">
        <title>Draft genome of phytase producing Bacillus ginsengihumi strain M2.11.</title>
        <authorList>
            <person name="Toymentseva A."/>
            <person name="Boulygina E.A."/>
            <person name="Kazakov S.V."/>
            <person name="Kayumov I."/>
            <person name="Suleimanova A.D."/>
            <person name="Mardanova A.M."/>
            <person name="Maria S.N."/>
            <person name="Sergey M.Y."/>
            <person name="Sharipova M.R."/>
        </authorList>
    </citation>
    <scope>NUCLEOTIDE SEQUENCE [LARGE SCALE GENOMIC DNA]</scope>
    <source>
        <strain evidence="1 2">M2.11</strain>
    </source>
</reference>
<evidence type="ECO:0000313" key="2">
    <source>
        <dbReference type="Proteomes" id="UP000030588"/>
    </source>
</evidence>
<evidence type="ECO:0008006" key="3">
    <source>
        <dbReference type="Google" id="ProtNLM"/>
    </source>
</evidence>
<dbReference type="InterPro" id="IPR025547">
    <property type="entry name" value="YtzH"/>
</dbReference>
<dbReference type="Pfam" id="PF14165">
    <property type="entry name" value="YtzH"/>
    <property type="match status" value="1"/>
</dbReference>
<sequence length="92" mass="10745">MPLSHKDQLTLLTDILSEHQLDCCGTVSECEQLERLVKQLLTNPEVHNHIKPVLNNVYDYSQAGQYAQHLDDHIESHKDELSQWVDNINQYY</sequence>
<protein>
    <recommendedName>
        <fullName evidence="3">YtzH-like protein</fullName>
    </recommendedName>
</protein>
<dbReference type="RefSeq" id="WP_025729985.1">
    <property type="nucleotide sequence ID" value="NZ_JAAIWK010000024.1"/>
</dbReference>
<dbReference type="STRING" id="363870.NG54_06040"/>
<proteinExistence type="predicted"/>
<evidence type="ECO:0000313" key="1">
    <source>
        <dbReference type="EMBL" id="KHD85932.1"/>
    </source>
</evidence>
<dbReference type="AlphaFoldDB" id="A0A0A6Y0W0"/>
<accession>A0A0A6Y0W0</accession>
<dbReference type="Proteomes" id="UP000030588">
    <property type="component" value="Unassembled WGS sequence"/>
</dbReference>
<name>A0A0A6Y0W0_9BACI</name>
<dbReference type="EMBL" id="JRUN01000013">
    <property type="protein sequence ID" value="KHD85932.1"/>
    <property type="molecule type" value="Genomic_DNA"/>
</dbReference>
<organism evidence="1 2">
    <name type="scientific">Heyndrickxia ginsengihumi</name>
    <dbReference type="NCBI Taxonomy" id="363870"/>
    <lineage>
        <taxon>Bacteria</taxon>
        <taxon>Bacillati</taxon>
        <taxon>Bacillota</taxon>
        <taxon>Bacilli</taxon>
        <taxon>Bacillales</taxon>
        <taxon>Bacillaceae</taxon>
        <taxon>Heyndrickxia</taxon>
    </lineage>
</organism>